<evidence type="ECO:0000256" key="1">
    <source>
        <dbReference type="ARBA" id="ARBA00004127"/>
    </source>
</evidence>
<dbReference type="InterPro" id="IPR051689">
    <property type="entry name" value="Sterol_desaturase/TMEM195"/>
</dbReference>
<evidence type="ECO:0000256" key="4">
    <source>
        <dbReference type="ARBA" id="ARBA00023002"/>
    </source>
</evidence>
<dbReference type="EMBL" id="BJYT01000002">
    <property type="protein sequence ID" value="GEO08375.1"/>
    <property type="molecule type" value="Genomic_DNA"/>
</dbReference>
<proteinExistence type="predicted"/>
<dbReference type="GO" id="GO:0016020">
    <property type="term" value="C:membrane"/>
    <property type="evidence" value="ECO:0007669"/>
    <property type="project" value="GOC"/>
</dbReference>
<organism evidence="8 9">
    <name type="scientific">Segetibacter aerophilus</name>
    <dbReference type="NCBI Taxonomy" id="670293"/>
    <lineage>
        <taxon>Bacteria</taxon>
        <taxon>Pseudomonadati</taxon>
        <taxon>Bacteroidota</taxon>
        <taxon>Chitinophagia</taxon>
        <taxon>Chitinophagales</taxon>
        <taxon>Chitinophagaceae</taxon>
        <taxon>Segetibacter</taxon>
    </lineage>
</organism>
<evidence type="ECO:0000256" key="6">
    <source>
        <dbReference type="SAM" id="Phobius"/>
    </source>
</evidence>
<gene>
    <name evidence="8" type="ORF">SAE01_08710</name>
</gene>
<feature type="transmembrane region" description="Helical" evidence="6">
    <location>
        <begin position="141"/>
        <end position="168"/>
    </location>
</feature>
<reference evidence="8 9" key="1">
    <citation type="submission" date="2019-07" db="EMBL/GenBank/DDBJ databases">
        <title>Whole genome shotgun sequence of Segetibacter aerophilus NBRC 106135.</title>
        <authorList>
            <person name="Hosoyama A."/>
            <person name="Uohara A."/>
            <person name="Ohji S."/>
            <person name="Ichikawa N."/>
        </authorList>
    </citation>
    <scope>NUCLEOTIDE SEQUENCE [LARGE SCALE GENOMIC DNA]</scope>
    <source>
        <strain evidence="8 9">NBRC 106135</strain>
    </source>
</reference>
<evidence type="ECO:0000256" key="5">
    <source>
        <dbReference type="ARBA" id="ARBA00023136"/>
    </source>
</evidence>
<dbReference type="Proteomes" id="UP000321513">
    <property type="component" value="Unassembled WGS sequence"/>
</dbReference>
<protein>
    <submittedName>
        <fullName evidence="8">Sterol desaturase</fullName>
    </submittedName>
</protein>
<dbReference type="GO" id="GO:0005506">
    <property type="term" value="F:iron ion binding"/>
    <property type="evidence" value="ECO:0007669"/>
    <property type="project" value="InterPro"/>
</dbReference>
<feature type="transmembrane region" description="Helical" evidence="6">
    <location>
        <begin position="6"/>
        <end position="27"/>
    </location>
</feature>
<evidence type="ECO:0000313" key="9">
    <source>
        <dbReference type="Proteomes" id="UP000321513"/>
    </source>
</evidence>
<evidence type="ECO:0000259" key="7">
    <source>
        <dbReference type="Pfam" id="PF04116"/>
    </source>
</evidence>
<comment type="caution">
    <text evidence="8">The sequence shown here is derived from an EMBL/GenBank/DDBJ whole genome shotgun (WGS) entry which is preliminary data.</text>
</comment>
<feature type="transmembrane region" description="Helical" evidence="6">
    <location>
        <begin position="48"/>
        <end position="67"/>
    </location>
</feature>
<dbReference type="GO" id="GO:0012505">
    <property type="term" value="C:endomembrane system"/>
    <property type="evidence" value="ECO:0007669"/>
    <property type="project" value="UniProtKB-SubCell"/>
</dbReference>
<keyword evidence="4" id="KW-0560">Oxidoreductase</keyword>
<dbReference type="RefSeq" id="WP_147202439.1">
    <property type="nucleotide sequence ID" value="NZ_BJYT01000002.1"/>
</dbReference>
<dbReference type="PANTHER" id="PTHR21624">
    <property type="entry name" value="STEROL DESATURASE-RELATED PROTEIN"/>
    <property type="match status" value="1"/>
</dbReference>
<keyword evidence="9" id="KW-1185">Reference proteome</keyword>
<dbReference type="GO" id="GO:0006643">
    <property type="term" value="P:membrane lipid metabolic process"/>
    <property type="evidence" value="ECO:0007669"/>
    <property type="project" value="TreeGrafter"/>
</dbReference>
<evidence type="ECO:0000256" key="3">
    <source>
        <dbReference type="ARBA" id="ARBA00022989"/>
    </source>
</evidence>
<dbReference type="GO" id="GO:0050479">
    <property type="term" value="F:glyceryl-ether monooxygenase activity"/>
    <property type="evidence" value="ECO:0007669"/>
    <property type="project" value="TreeGrafter"/>
</dbReference>
<keyword evidence="5 6" id="KW-0472">Membrane</keyword>
<dbReference type="InterPro" id="IPR006694">
    <property type="entry name" value="Fatty_acid_hydroxylase"/>
</dbReference>
<dbReference type="Pfam" id="PF04116">
    <property type="entry name" value="FA_hydroxylase"/>
    <property type="match status" value="1"/>
</dbReference>
<comment type="subcellular location">
    <subcellularLocation>
        <location evidence="1">Endomembrane system</location>
        <topology evidence="1">Multi-pass membrane protein</topology>
    </subcellularLocation>
</comment>
<dbReference type="PANTHER" id="PTHR21624:SF3">
    <property type="entry name" value="FATTY ACID HYDROXYLASE DOMAIN-CONTAINING PROTEIN"/>
    <property type="match status" value="1"/>
</dbReference>
<feature type="domain" description="Fatty acid hydroxylase" evidence="7">
    <location>
        <begin position="92"/>
        <end position="228"/>
    </location>
</feature>
<dbReference type="AlphaFoldDB" id="A0A512B8T5"/>
<name>A0A512B8T5_9BACT</name>
<dbReference type="GO" id="GO:0008610">
    <property type="term" value="P:lipid biosynthetic process"/>
    <property type="evidence" value="ECO:0007669"/>
    <property type="project" value="InterPro"/>
</dbReference>
<sequence>MEQFIQKLIALPFNYIIIALIAFFYIIENFQTTANKATNRLDHLFNNVLCYLLLIGASYCVALLQVYSVNWINSHYIGLLNQFNIPFGAKIVLGVFCIDFTLYWSHRLSHRSALLWRLHRVHHSDTHLDASTYFRHHPLDVFVGATWVIVATAVFGIDTITLGFYYIILTPCMIAQHTNVSFPKAIDSILGKLIVTPNFHKLHHAQEQFYTDSNFADIFIIWDRMFGTYKAYPPQPIVYGLKEFDEEKKQTFWFLMKSPFIKFDK</sequence>
<evidence type="ECO:0000313" key="8">
    <source>
        <dbReference type="EMBL" id="GEO08375.1"/>
    </source>
</evidence>
<keyword evidence="2 6" id="KW-0812">Transmembrane</keyword>
<keyword evidence="3 6" id="KW-1133">Transmembrane helix</keyword>
<accession>A0A512B8T5</accession>
<evidence type="ECO:0000256" key="2">
    <source>
        <dbReference type="ARBA" id="ARBA00022692"/>
    </source>
</evidence>
<dbReference type="OrthoDB" id="9770329at2"/>